<accession>A0A0F5PIX3</accession>
<dbReference type="InterPro" id="IPR000160">
    <property type="entry name" value="GGDEF_dom"/>
</dbReference>
<dbReference type="GO" id="GO:0000166">
    <property type="term" value="F:nucleotide binding"/>
    <property type="evidence" value="ECO:0007669"/>
    <property type="project" value="UniProtKB-KW"/>
</dbReference>
<dbReference type="InterPro" id="IPR054767">
    <property type="entry name" value="Cas10-Cmr2_palm2"/>
</dbReference>
<organism evidence="4 5">
    <name type="scientific">Caldanaerobacter subterraneus subsp. pacificus DSM 12653</name>
    <dbReference type="NCBI Taxonomy" id="391606"/>
    <lineage>
        <taxon>Bacteria</taxon>
        <taxon>Bacillati</taxon>
        <taxon>Bacillota</taxon>
        <taxon>Clostridia</taxon>
        <taxon>Thermoanaerobacterales</taxon>
        <taxon>Thermoanaerobacteraceae</taxon>
        <taxon>Caldanaerobacter</taxon>
    </lineage>
</organism>
<dbReference type="EMBL" id="ABXP02000122">
    <property type="protein sequence ID" value="KKC28608.1"/>
    <property type="molecule type" value="Genomic_DNA"/>
</dbReference>
<dbReference type="GO" id="GO:0016787">
    <property type="term" value="F:hydrolase activity"/>
    <property type="evidence" value="ECO:0007669"/>
    <property type="project" value="UniProtKB-KW"/>
</dbReference>
<keyword evidence="4" id="KW-0378">Hydrolase</keyword>
<dbReference type="PANTHER" id="PTHR36528:SF1">
    <property type="entry name" value="CRISPR SYSTEM SINGLE-STRAND-SPECIFIC DEOXYRIBONUCLEASE CAS10_CSM1 (SUBTYPE III-A)"/>
    <property type="match status" value="1"/>
</dbReference>
<dbReference type="Gene3D" id="3.30.70.2220">
    <property type="entry name" value="CRISPR-Cas system, Cmr2 subunit, D1 domain, cysteine cluster"/>
    <property type="match status" value="1"/>
</dbReference>
<dbReference type="PANTHER" id="PTHR36528">
    <property type="entry name" value="CRISPR SYSTEM SINGLE-STRAND-SPECIFIC DEOXYRIBONUCLEASE CAS10/CSM1 (SUBTYPE III-A)"/>
    <property type="match status" value="1"/>
</dbReference>
<reference evidence="4 5" key="2">
    <citation type="journal article" date="2015" name="BMC Genomics">
        <title>Analysis of three genomes within the thermophilic bacterial species Caldanaerobacter subterraneus with a focus on carbon monoxide dehydrogenase evolution and hydrolase diversity.</title>
        <authorList>
            <person name="Sant'Anna F.H."/>
            <person name="Lebedinsky A.V."/>
            <person name="Sokolova T.G."/>
            <person name="Robb F.T."/>
            <person name="Gonzalez J.M."/>
        </authorList>
    </citation>
    <scope>NUCLEOTIDE SEQUENCE [LARGE SCALE GENOMIC DNA]</scope>
    <source>
        <strain evidence="4 5">DSM 12653</strain>
    </source>
</reference>
<feature type="domain" description="GGDEF" evidence="3">
    <location>
        <begin position="626"/>
        <end position="793"/>
    </location>
</feature>
<dbReference type="CDD" id="cd09679">
    <property type="entry name" value="Cas10_III"/>
    <property type="match status" value="1"/>
</dbReference>
<comment type="caution">
    <text evidence="4">The sequence shown here is derived from an EMBL/GenBank/DDBJ whole genome shotgun (WGS) entry which is preliminary data.</text>
</comment>
<dbReference type="InterPro" id="IPR013407">
    <property type="entry name" value="CRISPR-assoc_prot_Cmr2"/>
</dbReference>
<protein>
    <submittedName>
        <fullName evidence="4">Hydrolase</fullName>
    </submittedName>
</protein>
<dbReference type="InterPro" id="IPR024615">
    <property type="entry name" value="CRISPR-assoc_Cmr2_N"/>
</dbReference>
<dbReference type="AlphaFoldDB" id="A0A0F5PIX3"/>
<evidence type="ECO:0000313" key="4">
    <source>
        <dbReference type="EMBL" id="KKC28608.1"/>
    </source>
</evidence>
<dbReference type="InterPro" id="IPR052117">
    <property type="entry name" value="Cas10/Csm1_subtype-III-A"/>
</dbReference>
<reference evidence="5" key="3">
    <citation type="submission" date="2015-02" db="EMBL/GenBank/DDBJ databases">
        <title>Genome analysis of three genomes within the thermophilic hydrogenogenic bacterial species Caldanaerobacter subterraneus.</title>
        <authorList>
            <person name="Sant'Anna F.H."/>
            <person name="Lebedinsky A."/>
            <person name="Sokolova T."/>
            <person name="Robb F.T."/>
            <person name="Gonzalez J.M."/>
        </authorList>
    </citation>
    <scope>NUCLEOTIDE SEQUENCE [LARGE SCALE GENOMIC DNA]</scope>
    <source>
        <strain evidence="5">DSM 12653</strain>
    </source>
</reference>
<keyword evidence="1" id="KW-0547">Nucleotide-binding</keyword>
<name>A0A0F5PIX3_9THEO</name>
<dbReference type="InterPro" id="IPR043128">
    <property type="entry name" value="Rev_trsase/Diguanyl_cyclase"/>
</dbReference>
<gene>
    <name evidence="4" type="ORF">CDSM653_02375</name>
</gene>
<dbReference type="InterPro" id="IPR038242">
    <property type="entry name" value="Cmr2_N"/>
</dbReference>
<sequence length="912" mass="106952">MREKKMEKVWLLKLKAFLHDPPHKHWIISMDNEECIKKFQLHEKGRCHEILIKSKVIEPLFGEDLTEEEEKLIKKADTQAYPVNRILPPVAVKIRGEDVIFFDMFNKKIYYDILAATDYETENKRFLELVEKLAKNYNLSRIKEEEKKEKAKILLLFLWRFYQEIFHWMRIHPADTRAPNHSIYDHLVQTSTLVSALPKPAFLLFTIGPVQSFIATARKTSDLWAGSYMLSYFIWKIMKFVVERYGADVIVYPNLLGQPLVDLWLSSEVFGNLLTHLSQKEFDEWFKEWNNIPRSKGLEEKLSIANMPNRFLAIVPINEGEALKLGEKCEKNFKEQLKSLAKKTVKRLESILNLEGDLEKIQLQIENQLLNYFQVYWVVMPWFEKKESPKEVLDDYKEIIGETELYKTISEFIESVPKIWSKNKEKDEEYRDFSIAYSLLLELTEKLLGARKSMREFEHLEQKGRKCSLCGEFEVLPLDWEKLRSKEKGLVKEKEQLCGVCLAKRLFPKVMKEELSLSEEMKFPSTSEMATIGEKRRIADNKEFIAEFKKLFGEFKQKLLLPNTVSVPKLKDNQLFEIDGQWLMRESYREEYIKSEHTENFKVEEFQKMSQKITKLLEKHRVNPSRYYAILQMDGDHMGKWLKGENNPPIMETLHPKVGEHIKQHAKDNLSSILCKKHPTTPSLHQTLSRKISTFALQEVQRIVEETHYGKLVYAGGDDVLALLPVEEVLECAYELQNAFKEVLSSEASMSAGIVIVHHKYPLYLALKEVQLAQKKAKDERQYNRNAFCLKFIKGSGALKECGGKWALMDFLRGLIEHFKKGEFSSTFPYQFFEVVDRLYDDENKEQVIGILRNELKRIFLRQSGNRDILEKYASEILLPKFDEIVKETPDRVIDFANMLIIARSIAMEARI</sequence>
<keyword evidence="2" id="KW-0051">Antiviral defense</keyword>
<dbReference type="PROSITE" id="PS50887">
    <property type="entry name" value="GGDEF"/>
    <property type="match status" value="1"/>
</dbReference>
<dbReference type="Gene3D" id="3.30.70.270">
    <property type="match status" value="1"/>
</dbReference>
<dbReference type="GO" id="GO:0051607">
    <property type="term" value="P:defense response to virus"/>
    <property type="evidence" value="ECO:0007669"/>
    <property type="project" value="UniProtKB-KW"/>
</dbReference>
<evidence type="ECO:0000259" key="3">
    <source>
        <dbReference type="PROSITE" id="PS50887"/>
    </source>
</evidence>
<evidence type="ECO:0000313" key="5">
    <source>
        <dbReference type="Proteomes" id="UP000010146"/>
    </source>
</evidence>
<evidence type="ECO:0000256" key="1">
    <source>
        <dbReference type="ARBA" id="ARBA00022741"/>
    </source>
</evidence>
<dbReference type="Pfam" id="PF12469">
    <property type="entry name" value="Cmr2_N"/>
    <property type="match status" value="1"/>
</dbReference>
<reference evidence="4 5" key="1">
    <citation type="submission" date="2008-07" db="EMBL/GenBank/DDBJ databases">
        <authorList>
            <person name="Gonzalez J."/>
            <person name="Sokolova T."/>
            <person name="Ferriera S."/>
            <person name="Johnson J."/>
            <person name="Kravitz S."/>
            <person name="Beeson K."/>
            <person name="Sutton G."/>
            <person name="Rogers Y.-H."/>
            <person name="Friedman R."/>
            <person name="Frazier M."/>
            <person name="Venter J.C."/>
        </authorList>
    </citation>
    <scope>NUCLEOTIDE SEQUENCE [LARGE SCALE GENOMIC DNA]</scope>
    <source>
        <strain evidence="4 5">DSM 12653</strain>
    </source>
</reference>
<dbReference type="NCBIfam" id="TIGR02577">
    <property type="entry name" value="cas_TM1794_Cmr2"/>
    <property type="match status" value="1"/>
</dbReference>
<dbReference type="Proteomes" id="UP000010146">
    <property type="component" value="Unassembled WGS sequence"/>
</dbReference>
<dbReference type="Pfam" id="PF22335">
    <property type="entry name" value="Cas10-Cmr2_palm2"/>
    <property type="match status" value="1"/>
</dbReference>
<evidence type="ECO:0000256" key="2">
    <source>
        <dbReference type="ARBA" id="ARBA00023118"/>
    </source>
</evidence>
<proteinExistence type="predicted"/>